<dbReference type="RefSeq" id="WP_169580241.1">
    <property type="nucleotide sequence ID" value="NZ_CP051480.1"/>
</dbReference>
<evidence type="ECO:0000313" key="3">
    <source>
        <dbReference type="EMBL" id="QJG66418.1"/>
    </source>
</evidence>
<name>A0A858U6K7_9MOLU</name>
<dbReference type="KEGG" id="mphn:HGG64_01685"/>
<evidence type="ECO:0000313" key="4">
    <source>
        <dbReference type="Proteomes" id="UP000501728"/>
    </source>
</evidence>
<feature type="region of interest" description="Disordered" evidence="1">
    <location>
        <begin position="37"/>
        <end position="60"/>
    </location>
</feature>
<evidence type="ECO:0000256" key="1">
    <source>
        <dbReference type="SAM" id="MobiDB-lite"/>
    </source>
</evidence>
<protein>
    <recommendedName>
        <fullName evidence="5">Lipoprotein</fullName>
    </recommendedName>
</protein>
<dbReference type="PROSITE" id="PS51257">
    <property type="entry name" value="PROKAR_LIPOPROTEIN"/>
    <property type="match status" value="1"/>
</dbReference>
<gene>
    <name evidence="3" type="ORF">HGG64_01685</name>
</gene>
<accession>A0A858U6K7</accession>
<reference evidence="3 4" key="1">
    <citation type="submission" date="2020-04" db="EMBL/GenBank/DDBJ databases">
        <title>Novel Mycoplasma species detected in Phocoena phocoena (harbor porpoise) from the USA.</title>
        <authorList>
            <person name="Volokhov D.V."/>
        </authorList>
    </citation>
    <scope>NUCLEOTIDE SEQUENCE [LARGE SCALE GENOMIC DNA]</scope>
    <source>
        <strain evidence="3 4">C264-NAS</strain>
    </source>
</reference>
<evidence type="ECO:0000256" key="2">
    <source>
        <dbReference type="SAM" id="SignalP"/>
    </source>
</evidence>
<keyword evidence="2" id="KW-0732">Signal</keyword>
<proteinExistence type="predicted"/>
<sequence length="325" mass="37842">MKMKKFKWLAALSLATFALPLIAASCGTIKIIDGDGEDKSKPIDTKPEKPSDLVERNDESPETKALVKLTLENFVKGLNAENEEKYKEFIGVINKMNKNSDAKIIFDYYNSEKANLVSIINENASLSKKFETRVDAIKSFEDIYRVKREFKEFEKKTEDLKKYLADNGLTKEFEEEVNKINTLENIDETKKMAKDSITIENVTLKQNGFVFSLKNREFIAGEKIQFIVYITSDEKKIKYLRTSREEKIEKNSNTYYAKYQINRKKVENNVKFKVHLLGVKITNTEGIKYYWVPGFDFDQYDNYLKDKKSLKLNEGDESLKYFITL</sequence>
<feature type="signal peptide" evidence="2">
    <location>
        <begin position="1"/>
        <end position="23"/>
    </location>
</feature>
<dbReference type="Proteomes" id="UP000501728">
    <property type="component" value="Chromosome"/>
</dbReference>
<feature type="chain" id="PRO_5032324755" description="Lipoprotein" evidence="2">
    <location>
        <begin position="24"/>
        <end position="325"/>
    </location>
</feature>
<dbReference type="EMBL" id="CP051480">
    <property type="protein sequence ID" value="QJG66418.1"/>
    <property type="molecule type" value="Genomic_DNA"/>
</dbReference>
<organism evidence="3 4">
    <name type="scientific">Mycoplasma phocoeninasale</name>
    <dbReference type="NCBI Taxonomy" id="2726117"/>
    <lineage>
        <taxon>Bacteria</taxon>
        <taxon>Bacillati</taxon>
        <taxon>Mycoplasmatota</taxon>
        <taxon>Mollicutes</taxon>
        <taxon>Mycoplasmataceae</taxon>
        <taxon>Mycoplasma</taxon>
    </lineage>
</organism>
<keyword evidence="4" id="KW-1185">Reference proteome</keyword>
<dbReference type="AlphaFoldDB" id="A0A858U6K7"/>
<evidence type="ECO:0008006" key="5">
    <source>
        <dbReference type="Google" id="ProtNLM"/>
    </source>
</evidence>